<keyword evidence="2" id="KW-1185">Reference proteome</keyword>
<feature type="region of interest" description="Disordered" evidence="1">
    <location>
        <begin position="54"/>
        <end position="79"/>
    </location>
</feature>
<proteinExistence type="predicted"/>
<protein>
    <submittedName>
        <fullName evidence="3">Uncharacterized protein</fullName>
    </submittedName>
</protein>
<organism evidence="2 3">
    <name type="scientific">Parascaris univalens</name>
    <name type="common">Nematode worm</name>
    <dbReference type="NCBI Taxonomy" id="6257"/>
    <lineage>
        <taxon>Eukaryota</taxon>
        <taxon>Metazoa</taxon>
        <taxon>Ecdysozoa</taxon>
        <taxon>Nematoda</taxon>
        <taxon>Chromadorea</taxon>
        <taxon>Rhabditida</taxon>
        <taxon>Spirurina</taxon>
        <taxon>Ascaridomorpha</taxon>
        <taxon>Ascaridoidea</taxon>
        <taxon>Ascarididae</taxon>
        <taxon>Parascaris</taxon>
    </lineage>
</organism>
<evidence type="ECO:0000313" key="3">
    <source>
        <dbReference type="WBParaSite" id="PgR014X_g100_t01"/>
    </source>
</evidence>
<dbReference type="AlphaFoldDB" id="A0A915ASB1"/>
<sequence>MISKYMSMTSEHMSSDTTAWKYSGAITEHNTPTSTAKSDGKDYTVMQNKAHRNCKSYLNGRDKYTQRNNRTSDVVLKDR</sequence>
<evidence type="ECO:0000313" key="2">
    <source>
        <dbReference type="Proteomes" id="UP000887569"/>
    </source>
</evidence>
<accession>A0A915ASB1</accession>
<dbReference type="WBParaSite" id="PgR014X_g100_t01">
    <property type="protein sequence ID" value="PgR014X_g100_t01"/>
    <property type="gene ID" value="PgR014X_g100"/>
</dbReference>
<dbReference type="Proteomes" id="UP000887569">
    <property type="component" value="Unplaced"/>
</dbReference>
<reference evidence="3" key="1">
    <citation type="submission" date="2022-11" db="UniProtKB">
        <authorList>
            <consortium name="WormBaseParasite"/>
        </authorList>
    </citation>
    <scope>IDENTIFICATION</scope>
</reference>
<evidence type="ECO:0000256" key="1">
    <source>
        <dbReference type="SAM" id="MobiDB-lite"/>
    </source>
</evidence>
<name>A0A915ASB1_PARUN</name>